<evidence type="ECO:0000313" key="2">
    <source>
        <dbReference type="Proteomes" id="UP000318313"/>
    </source>
</evidence>
<dbReference type="Proteomes" id="UP000318313">
    <property type="component" value="Chromosome"/>
</dbReference>
<dbReference type="RefSeq" id="WP_145307338.1">
    <property type="nucleotide sequence ID" value="NZ_CP037452.1"/>
</dbReference>
<protein>
    <submittedName>
        <fullName evidence="1">Uncharacterized protein</fullName>
    </submittedName>
</protein>
<proteinExistence type="predicted"/>
<organism evidence="1 2">
    <name type="scientific">Gimesia fumaroli</name>
    <dbReference type="NCBI Taxonomy" id="2527976"/>
    <lineage>
        <taxon>Bacteria</taxon>
        <taxon>Pseudomonadati</taxon>
        <taxon>Planctomycetota</taxon>
        <taxon>Planctomycetia</taxon>
        <taxon>Planctomycetales</taxon>
        <taxon>Planctomycetaceae</taxon>
        <taxon>Gimesia</taxon>
    </lineage>
</organism>
<dbReference type="OrthoDB" id="268431at2"/>
<keyword evidence="2" id="KW-1185">Reference proteome</keyword>
<dbReference type="AlphaFoldDB" id="A0A518I8V1"/>
<accession>A0A518I8V1</accession>
<sequence length="117" mass="13416">MSTKAKELLKFAQELAPSISDWYSFHNALFGIHGKLGKLFKTQEEREAFFNTIEYRKIDKLAKDIEQRQNDSKEAKILVRLPESLKEQLTSEAELGGYKSVNDLCIKKLAQPVETLV</sequence>
<reference evidence="1 2" key="1">
    <citation type="submission" date="2019-03" db="EMBL/GenBank/DDBJ databases">
        <title>Deep-cultivation of Planctomycetes and their phenomic and genomic characterization uncovers novel biology.</title>
        <authorList>
            <person name="Wiegand S."/>
            <person name="Jogler M."/>
            <person name="Boedeker C."/>
            <person name="Pinto D."/>
            <person name="Vollmers J."/>
            <person name="Rivas-Marin E."/>
            <person name="Kohn T."/>
            <person name="Peeters S.H."/>
            <person name="Heuer A."/>
            <person name="Rast P."/>
            <person name="Oberbeckmann S."/>
            <person name="Bunk B."/>
            <person name="Jeske O."/>
            <person name="Meyerdierks A."/>
            <person name="Storesund J.E."/>
            <person name="Kallscheuer N."/>
            <person name="Luecker S."/>
            <person name="Lage O.M."/>
            <person name="Pohl T."/>
            <person name="Merkel B.J."/>
            <person name="Hornburger P."/>
            <person name="Mueller R.-W."/>
            <person name="Bruemmer F."/>
            <person name="Labrenz M."/>
            <person name="Spormann A.M."/>
            <person name="Op den Camp H."/>
            <person name="Overmann J."/>
            <person name="Amann R."/>
            <person name="Jetten M.S.M."/>
            <person name="Mascher T."/>
            <person name="Medema M.H."/>
            <person name="Devos D.P."/>
            <person name="Kaster A.-K."/>
            <person name="Ovreas L."/>
            <person name="Rohde M."/>
            <person name="Galperin M.Y."/>
            <person name="Jogler C."/>
        </authorList>
    </citation>
    <scope>NUCLEOTIDE SEQUENCE [LARGE SCALE GENOMIC DNA]</scope>
    <source>
        <strain evidence="1 2">Enr17</strain>
    </source>
</reference>
<name>A0A518I8V1_9PLAN</name>
<gene>
    <name evidence="1" type="ORF">Enr17x_15390</name>
</gene>
<evidence type="ECO:0000313" key="1">
    <source>
        <dbReference type="EMBL" id="QDV49520.1"/>
    </source>
</evidence>
<dbReference type="EMBL" id="CP037452">
    <property type="protein sequence ID" value="QDV49520.1"/>
    <property type="molecule type" value="Genomic_DNA"/>
</dbReference>
<dbReference type="KEGG" id="gfm:Enr17x_15390"/>